<dbReference type="PANTHER" id="PTHR43792">
    <property type="entry name" value="GNAT FAMILY, PUTATIVE (AFU_ORTHOLOGUE AFUA_3G00765)-RELATED-RELATED"/>
    <property type="match status" value="1"/>
</dbReference>
<reference evidence="6" key="1">
    <citation type="journal article" date="2019" name="Int. J. Syst. Evol. Microbiol.">
        <title>The Global Catalogue of Microorganisms (GCM) 10K type strain sequencing project: providing services to taxonomists for standard genome sequencing and annotation.</title>
        <authorList>
            <consortium name="The Broad Institute Genomics Platform"/>
            <consortium name="The Broad Institute Genome Sequencing Center for Infectious Disease"/>
            <person name="Wu L."/>
            <person name="Ma J."/>
        </authorList>
    </citation>
    <scope>NUCLEOTIDE SEQUENCE [LARGE SCALE GENOMIC DNA]</scope>
    <source>
        <strain evidence="6">R28</strain>
    </source>
</reference>
<evidence type="ECO:0000313" key="6">
    <source>
        <dbReference type="Proteomes" id="UP001597383"/>
    </source>
</evidence>
<name>A0ABW4W5I3_9BACI</name>
<keyword evidence="1 5" id="KW-0808">Transferase</keyword>
<dbReference type="Proteomes" id="UP001597383">
    <property type="component" value="Unassembled WGS sequence"/>
</dbReference>
<evidence type="ECO:0000256" key="1">
    <source>
        <dbReference type="ARBA" id="ARBA00022679"/>
    </source>
</evidence>
<dbReference type="GO" id="GO:0016746">
    <property type="term" value="F:acyltransferase activity"/>
    <property type="evidence" value="ECO:0007669"/>
    <property type="project" value="UniProtKB-KW"/>
</dbReference>
<dbReference type="Pfam" id="PF13302">
    <property type="entry name" value="Acetyltransf_3"/>
    <property type="match status" value="1"/>
</dbReference>
<evidence type="ECO:0000259" key="4">
    <source>
        <dbReference type="PROSITE" id="PS51186"/>
    </source>
</evidence>
<keyword evidence="6" id="KW-1185">Reference proteome</keyword>
<evidence type="ECO:0000256" key="2">
    <source>
        <dbReference type="ARBA" id="ARBA00023315"/>
    </source>
</evidence>
<dbReference type="PROSITE" id="PS51186">
    <property type="entry name" value="GNAT"/>
    <property type="match status" value="1"/>
</dbReference>
<evidence type="ECO:0000313" key="5">
    <source>
        <dbReference type="EMBL" id="MFD2046063.1"/>
    </source>
</evidence>
<feature type="domain" description="N-acetyltransferase" evidence="4">
    <location>
        <begin position="2"/>
        <end position="147"/>
    </location>
</feature>
<dbReference type="EC" id="2.3.-.-" evidence="5"/>
<sequence length="147" mass="17628">MFRFESENKEYFEKLVPPRSNDYYEYDKFFIILESLLEEQDEEKSFFYLVKNDWDAIIGRINIVDIDWESGHGNLGYRIGRTHTGKGIASKALNMLLNQENKITQLSAKTTQDNIGSQKVLEKNKFEIVELRKEADYNFIYYRWFKR</sequence>
<dbReference type="InterPro" id="IPR000182">
    <property type="entry name" value="GNAT_dom"/>
</dbReference>
<comment type="similarity">
    <text evidence="3">Belongs to the acetyltransferase family. RimJ subfamily.</text>
</comment>
<dbReference type="PANTHER" id="PTHR43792:SF8">
    <property type="entry name" value="[RIBOSOMAL PROTEIN US5]-ALANINE N-ACETYLTRANSFERASE"/>
    <property type="match status" value="1"/>
</dbReference>
<dbReference type="SUPFAM" id="SSF55729">
    <property type="entry name" value="Acyl-CoA N-acyltransferases (Nat)"/>
    <property type="match status" value="1"/>
</dbReference>
<accession>A0ABW4W5I3</accession>
<protein>
    <submittedName>
        <fullName evidence="5">GNAT family N-acetyltransferase</fullName>
        <ecNumber evidence="5">2.3.-.-</ecNumber>
    </submittedName>
</protein>
<dbReference type="EMBL" id="JBHUHQ010000021">
    <property type="protein sequence ID" value="MFD2046063.1"/>
    <property type="molecule type" value="Genomic_DNA"/>
</dbReference>
<dbReference type="RefSeq" id="WP_377556996.1">
    <property type="nucleotide sequence ID" value="NZ_JBHUHQ010000021.1"/>
</dbReference>
<keyword evidence="2 5" id="KW-0012">Acyltransferase</keyword>
<proteinExistence type="inferred from homology"/>
<dbReference type="InterPro" id="IPR051531">
    <property type="entry name" value="N-acetyltransferase"/>
</dbReference>
<comment type="caution">
    <text evidence="5">The sequence shown here is derived from an EMBL/GenBank/DDBJ whole genome shotgun (WGS) entry which is preliminary data.</text>
</comment>
<gene>
    <name evidence="5" type="ORF">ACFSJF_17425</name>
</gene>
<dbReference type="Gene3D" id="3.40.630.30">
    <property type="match status" value="1"/>
</dbReference>
<organism evidence="5 6">
    <name type="scientific">Ornithinibacillus salinisoli</name>
    <dbReference type="NCBI Taxonomy" id="1848459"/>
    <lineage>
        <taxon>Bacteria</taxon>
        <taxon>Bacillati</taxon>
        <taxon>Bacillota</taxon>
        <taxon>Bacilli</taxon>
        <taxon>Bacillales</taxon>
        <taxon>Bacillaceae</taxon>
        <taxon>Ornithinibacillus</taxon>
    </lineage>
</organism>
<dbReference type="InterPro" id="IPR016181">
    <property type="entry name" value="Acyl_CoA_acyltransferase"/>
</dbReference>
<evidence type="ECO:0000256" key="3">
    <source>
        <dbReference type="ARBA" id="ARBA00038502"/>
    </source>
</evidence>